<dbReference type="CDD" id="cd00063">
    <property type="entry name" value="FN3"/>
    <property type="match status" value="1"/>
</dbReference>
<feature type="domain" description="Fibronectin type-III" evidence="2">
    <location>
        <begin position="719"/>
        <end position="815"/>
    </location>
</feature>
<dbReference type="EMBL" id="JBHLXG010000018">
    <property type="protein sequence ID" value="MFC0228074.1"/>
    <property type="molecule type" value="Genomic_DNA"/>
</dbReference>
<dbReference type="Proteomes" id="UP001589792">
    <property type="component" value="Unassembled WGS sequence"/>
</dbReference>
<proteinExistence type="predicted"/>
<evidence type="ECO:0000256" key="1">
    <source>
        <dbReference type="SAM" id="MobiDB-lite"/>
    </source>
</evidence>
<sequence length="1123" mass="122130">MSVIEGRKGGSSSPSTPTESPDSLQSTSYAKILLALGEGEFAGGLDGKSIFLDGTPIIGPDGKENFPGVKWEFRPGTPDQTYIPGMPNVENEISVGSELTHSNPWVRSLTNTQLSAIRLRCSWQQLQQQLDNGDVVGYRIEYAIDVATDGGTYKELLRTAVDGKTTTKYERSHRINLPKATIGWQIRVRRLTPNSASNRIADKMVIESITELIDVKLRYPETALLYVEFDAKQFQNIPQIACEPKGSVLRVPTTYDPIARTYSGVWDGSFKWAWTNNPAWVFYDLLINDRYSIGTRVGAENLALTKWDLYSIAQYCDQLVPDGRGGNGKEPRFLCDVYIQSQEEAWTVLRDVANIFRGMTYWANNSMNVLADMPRDLDYTYTRANVKNGQFTDASASEKTHYSVAMVSWSDPENGYQDAVEPVFDNNLIKRYQVKQADLAAIGCTRQTEASRRGKWLLLTNEKDRVISFTVGADGNIPLPGWIIGVADEAFAGRPLGGRISAVSGRSITLDRESSAKVGERLIVNLPSGKSQARTIQSVNGPVVTVTASYSETPVAECVWAVDASDLAIQLFRVTGITESEDGVSFDITAIEHDPNKYARIDSGARIEERPISVIPPGVQAPPTNVRIGEQSAIIQGLAVSTLAVTWGRAENAIAYETEWRRDNGNWIPGPRVSTLGFEVQGIYAGRYQARVRAINPAEISSVWANAPEAVLKGKIGEPPALASFTTESQVFGIALNWAFPSGAEDTQRTEIWYSRSANGAGALHLGDYAYPQHGYTMTGLAAGVNFWFRARLVDKLGNTGPWTAWTQGVSSNQADEILDYLTGQITETQLGKDLLKPIEDASKLKDMWAVKVGKTVDGKQYLAGIGVGVENTPSGMQSQVLFLASRFAFLNTVNGVVSTPFAIDGGQTFINSAFIKDGTITTAKIAQQIQSTNYINGTTGWAINSQTGNAQFNQVSVRGNVYADSGYFKGAIYADSGYFRGDITGSNGTFSGTVYAEKILGDVVSSGVWSGIKLVGVNASTHRFFHGGLPYASVVVVPYTSIKLTGGASGTGSVYINVNGVEYFRDVASFTGVGYEGAIIIDVPPYGTLDVEFGITGAERGRTWSGGDMSVIAFRKANNRFS</sequence>
<dbReference type="InterPro" id="IPR032876">
    <property type="entry name" value="J_dom"/>
</dbReference>
<dbReference type="Pfam" id="PF09327">
    <property type="entry name" value="Phage_Tail_Tip"/>
    <property type="match status" value="1"/>
</dbReference>
<dbReference type="RefSeq" id="WP_380677304.1">
    <property type="nucleotide sequence ID" value="NZ_CP173186.1"/>
</dbReference>
<dbReference type="InterPro" id="IPR053171">
    <property type="entry name" value="Viral_Tip_Attach_Protein"/>
</dbReference>
<dbReference type="PROSITE" id="PS50853">
    <property type="entry name" value="FN3"/>
    <property type="match status" value="1"/>
</dbReference>
<dbReference type="InterPro" id="IPR003961">
    <property type="entry name" value="FN3_dom"/>
</dbReference>
<gene>
    <name evidence="3" type="ORF">ACFFJ3_16510</name>
</gene>
<reference evidence="3 4" key="1">
    <citation type="submission" date="2024-09" db="EMBL/GenBank/DDBJ databases">
        <authorList>
            <person name="Sun Q."/>
            <person name="Mori K."/>
        </authorList>
    </citation>
    <scope>NUCLEOTIDE SEQUENCE [LARGE SCALE GENOMIC DNA]</scope>
    <source>
        <strain evidence="3 4">CCM 8626</strain>
    </source>
</reference>
<dbReference type="PANTHER" id="PTHR36251:SF2">
    <property type="entry name" value="GIFSY-2 PROPHAGE HOST SPECIFICITY PROTEIN J, PHAGE LAMBDA"/>
    <property type="match status" value="1"/>
</dbReference>
<dbReference type="Pfam" id="PF13550">
    <property type="entry name" value="Phage-tail_3"/>
    <property type="match status" value="1"/>
</dbReference>
<evidence type="ECO:0000313" key="3">
    <source>
        <dbReference type="EMBL" id="MFC0228074.1"/>
    </source>
</evidence>
<feature type="region of interest" description="Disordered" evidence="1">
    <location>
        <begin position="1"/>
        <end position="24"/>
    </location>
</feature>
<organism evidence="3 4">
    <name type="scientific">Serratia aquatilis</name>
    <dbReference type="NCBI Taxonomy" id="1737515"/>
    <lineage>
        <taxon>Bacteria</taxon>
        <taxon>Pseudomonadati</taxon>
        <taxon>Pseudomonadota</taxon>
        <taxon>Gammaproteobacteria</taxon>
        <taxon>Enterobacterales</taxon>
        <taxon>Yersiniaceae</taxon>
        <taxon>Serratia</taxon>
    </lineage>
</organism>
<dbReference type="PANTHER" id="PTHR36251">
    <property type="entry name" value="FELS-1 PROPHAGE HOST SPECIFICITY PROTEIN-RELATED"/>
    <property type="match status" value="1"/>
</dbReference>
<evidence type="ECO:0000313" key="4">
    <source>
        <dbReference type="Proteomes" id="UP001589792"/>
    </source>
</evidence>
<accession>A0ABV6EH63</accession>
<keyword evidence="4" id="KW-1185">Reference proteome</keyword>
<comment type="caution">
    <text evidence="3">The sequence shown here is derived from an EMBL/GenBank/DDBJ whole genome shotgun (WGS) entry which is preliminary data.</text>
</comment>
<name>A0ABV6EH63_9GAMM</name>
<feature type="compositionally biased region" description="Low complexity" evidence="1">
    <location>
        <begin position="11"/>
        <end position="23"/>
    </location>
</feature>
<dbReference type="InterPro" id="IPR015406">
    <property type="entry name" value="GpJ_CSF"/>
</dbReference>
<dbReference type="Pfam" id="PF24801">
    <property type="entry name" value="FNIII-A_GpJ"/>
    <property type="match status" value="1"/>
</dbReference>
<dbReference type="InterPro" id="IPR055385">
    <property type="entry name" value="GpJ_HDII-ins2"/>
</dbReference>
<protein>
    <submittedName>
        <fullName evidence="3">Host specificity protein J</fullName>
    </submittedName>
</protein>
<evidence type="ECO:0000259" key="2">
    <source>
        <dbReference type="PROSITE" id="PS50853"/>
    </source>
</evidence>